<reference evidence="2" key="1">
    <citation type="journal article" date="2020" name="Syst. Appl. Microbiol.">
        <title>Streptomyces alkaliterrae sp. nov., isolated from an alkaline soil, and emended descriptions of Streptomyces alkaliphilus, Streptomyces calidiresistens and Streptomyces durbertensis.</title>
        <authorList>
            <person name="Swiecimska M."/>
            <person name="Golinska P."/>
            <person name="Nouioui I."/>
            <person name="Wypij M."/>
            <person name="Rai M."/>
            <person name="Sangal V."/>
            <person name="Goodfellow M."/>
        </authorList>
    </citation>
    <scope>NUCLEOTIDE SEQUENCE [LARGE SCALE GENOMIC DNA]</scope>
    <source>
        <strain evidence="2">DSM 104538</strain>
    </source>
</reference>
<sequence>MYGGDGEAEFLGFAAVAGLLAVLAGGDALDGGVQDDDVAAEELLGGLAREPVRQHDLTPGQRHGRRLGVALGG</sequence>
<feature type="non-terminal residue" evidence="1">
    <location>
        <position position="73"/>
    </location>
</feature>
<organism evidence="1 2">
    <name type="scientific">Streptomyces durbertensis</name>
    <dbReference type="NCBI Taxonomy" id="2448886"/>
    <lineage>
        <taxon>Bacteria</taxon>
        <taxon>Bacillati</taxon>
        <taxon>Actinomycetota</taxon>
        <taxon>Actinomycetes</taxon>
        <taxon>Kitasatosporales</taxon>
        <taxon>Streptomycetaceae</taxon>
        <taxon>Streptomyces</taxon>
    </lineage>
</organism>
<comment type="caution">
    <text evidence="1">The sequence shown here is derived from an EMBL/GenBank/DDBJ whole genome shotgun (WGS) entry which is preliminary data.</text>
</comment>
<gene>
    <name evidence="1" type="ORF">GL263_02875</name>
</gene>
<evidence type="ECO:0000313" key="2">
    <source>
        <dbReference type="Proteomes" id="UP000766698"/>
    </source>
</evidence>
<accession>A0ABR6EBH1</accession>
<name>A0ABR6EBH1_9ACTN</name>
<proteinExistence type="predicted"/>
<dbReference type="Proteomes" id="UP000766698">
    <property type="component" value="Unassembled WGS sequence"/>
</dbReference>
<evidence type="ECO:0000313" key="1">
    <source>
        <dbReference type="EMBL" id="MBB1242518.1"/>
    </source>
</evidence>
<keyword evidence="2" id="KW-1185">Reference proteome</keyword>
<protein>
    <submittedName>
        <fullName evidence="1">Uncharacterized protein</fullName>
    </submittedName>
</protein>
<dbReference type="EMBL" id="WMLF01000022">
    <property type="protein sequence ID" value="MBB1242518.1"/>
    <property type="molecule type" value="Genomic_DNA"/>
</dbReference>